<dbReference type="AlphaFoldDB" id="A0A8C8W8U3"/>
<accession>A0A8C8W8U3</accession>
<dbReference type="Proteomes" id="UP000694547">
    <property type="component" value="Chromosome 1"/>
</dbReference>
<keyword evidence="3" id="KW-0732">Signal</keyword>
<dbReference type="InterPro" id="IPR051899">
    <property type="entry name" value="Fert-Immune_med_protein"/>
</dbReference>
<dbReference type="GO" id="GO:0098742">
    <property type="term" value="P:cell-cell adhesion via plasma-membrane adhesion molecules"/>
    <property type="evidence" value="ECO:0007669"/>
    <property type="project" value="TreeGrafter"/>
</dbReference>
<keyword evidence="5" id="KW-0325">Glycoprotein</keyword>
<dbReference type="InterPro" id="IPR016054">
    <property type="entry name" value="LY6_UPA_recep-like"/>
</dbReference>
<keyword evidence="8" id="KW-1185">Reference proteome</keyword>
<sequence>HELWVETADLISWLSFSCLLSEKSLLVRSKGSGHVQVYANRPGILAAMYIKCCESDLHNSAAISQVLLDYINISGLGSGCPVCLHYQGSCHKNFVFCPKDTGCYDGDIAIEGGGVNANFSIKGCLDVTAGDIFKKDETLGIFSVLENMNSMTKLIHTCVCPCHPGLGVRAGALLSPLSGGLGPLR</sequence>
<keyword evidence="2" id="KW-1003">Cell membrane</keyword>
<proteinExistence type="predicted"/>
<feature type="domain" description="UPAR/Ly6" evidence="6">
    <location>
        <begin position="80"/>
        <end position="127"/>
    </location>
</feature>
<name>A0A8C8W8U3_PERMB</name>
<dbReference type="CDD" id="cd23633">
    <property type="entry name" value="TFP_LU_ECD_LYPD4_rpt2_like"/>
    <property type="match status" value="1"/>
</dbReference>
<reference evidence="7" key="2">
    <citation type="submission" date="2025-08" db="UniProtKB">
        <authorList>
            <consortium name="Ensembl"/>
        </authorList>
    </citation>
    <scope>IDENTIFICATION</scope>
</reference>
<reference evidence="7 8" key="1">
    <citation type="submission" date="2018-10" db="EMBL/GenBank/DDBJ databases">
        <title>Improved assembly of the deer mouse Peromyscus maniculatus genome.</title>
        <authorList>
            <person name="Lassance J.-M."/>
            <person name="Hoekstra H.E."/>
        </authorList>
    </citation>
    <scope>NUCLEOTIDE SEQUENCE [LARGE SCALE GENOMIC DNA]</scope>
</reference>
<dbReference type="GO" id="GO:2001044">
    <property type="term" value="P:regulation of integrin-mediated signaling pathway"/>
    <property type="evidence" value="ECO:0007669"/>
    <property type="project" value="TreeGrafter"/>
</dbReference>
<reference evidence="7" key="3">
    <citation type="submission" date="2025-09" db="UniProtKB">
        <authorList>
            <consortium name="Ensembl"/>
        </authorList>
    </citation>
    <scope>IDENTIFICATION</scope>
</reference>
<evidence type="ECO:0000256" key="4">
    <source>
        <dbReference type="ARBA" id="ARBA00023136"/>
    </source>
</evidence>
<keyword evidence="4" id="KW-0472">Membrane</keyword>
<dbReference type="GO" id="GO:0007159">
    <property type="term" value="P:leukocyte cell-cell adhesion"/>
    <property type="evidence" value="ECO:0007669"/>
    <property type="project" value="TreeGrafter"/>
</dbReference>
<dbReference type="GO" id="GO:0043315">
    <property type="term" value="P:positive regulation of neutrophil degranulation"/>
    <property type="evidence" value="ECO:0007669"/>
    <property type="project" value="TreeGrafter"/>
</dbReference>
<evidence type="ECO:0000313" key="7">
    <source>
        <dbReference type="Ensembl" id="ENSPEMP00000037316.1"/>
    </source>
</evidence>
<dbReference type="Ensembl" id="ENSPEMT00000036569.1">
    <property type="protein sequence ID" value="ENSPEMP00000037316.1"/>
    <property type="gene ID" value="ENSPEMG00000027693.1"/>
</dbReference>
<evidence type="ECO:0000256" key="1">
    <source>
        <dbReference type="ARBA" id="ARBA00004236"/>
    </source>
</evidence>
<protein>
    <recommendedName>
        <fullName evidence="6">UPAR/Ly6 domain-containing protein</fullName>
    </recommendedName>
</protein>
<dbReference type="GO" id="GO:0045217">
    <property type="term" value="P:cell-cell junction maintenance"/>
    <property type="evidence" value="ECO:0007669"/>
    <property type="project" value="TreeGrafter"/>
</dbReference>
<evidence type="ECO:0000259" key="6">
    <source>
        <dbReference type="Pfam" id="PF00021"/>
    </source>
</evidence>
<dbReference type="PANTHER" id="PTHR16529">
    <property type="entry name" value="CD177 ANTIGEN"/>
    <property type="match status" value="1"/>
</dbReference>
<evidence type="ECO:0000256" key="2">
    <source>
        <dbReference type="ARBA" id="ARBA00022475"/>
    </source>
</evidence>
<dbReference type="GO" id="GO:0044853">
    <property type="term" value="C:plasma membrane raft"/>
    <property type="evidence" value="ECO:0007669"/>
    <property type="project" value="TreeGrafter"/>
</dbReference>
<organism evidence="7 8">
    <name type="scientific">Peromyscus maniculatus bairdii</name>
    <name type="common">Prairie deer mouse</name>
    <dbReference type="NCBI Taxonomy" id="230844"/>
    <lineage>
        <taxon>Eukaryota</taxon>
        <taxon>Metazoa</taxon>
        <taxon>Chordata</taxon>
        <taxon>Craniata</taxon>
        <taxon>Vertebrata</taxon>
        <taxon>Euteleostomi</taxon>
        <taxon>Mammalia</taxon>
        <taxon>Eutheria</taxon>
        <taxon>Euarchontoglires</taxon>
        <taxon>Glires</taxon>
        <taxon>Rodentia</taxon>
        <taxon>Myomorpha</taxon>
        <taxon>Muroidea</taxon>
        <taxon>Cricetidae</taxon>
        <taxon>Neotominae</taxon>
        <taxon>Peromyscus</taxon>
    </lineage>
</organism>
<evidence type="ECO:0000256" key="5">
    <source>
        <dbReference type="ARBA" id="ARBA00023180"/>
    </source>
</evidence>
<evidence type="ECO:0000256" key="3">
    <source>
        <dbReference type="ARBA" id="ARBA00022729"/>
    </source>
</evidence>
<comment type="subcellular location">
    <subcellularLocation>
        <location evidence="1">Cell membrane</location>
    </subcellularLocation>
</comment>
<evidence type="ECO:0000313" key="8">
    <source>
        <dbReference type="Proteomes" id="UP000694547"/>
    </source>
</evidence>
<dbReference type="PANTHER" id="PTHR16529:SF9">
    <property type="entry name" value="LY6_PLAUR DOMAIN CONTAINING 10-RELATED"/>
    <property type="match status" value="1"/>
</dbReference>
<dbReference type="Pfam" id="PF00021">
    <property type="entry name" value="UPAR_LY6"/>
    <property type="match status" value="1"/>
</dbReference>